<dbReference type="CDD" id="cd00118">
    <property type="entry name" value="LysM"/>
    <property type="match status" value="2"/>
</dbReference>
<dbReference type="Pfam" id="PF10145">
    <property type="entry name" value="PhageMin_Tail"/>
    <property type="match status" value="1"/>
</dbReference>
<name>A0AAT9P4W0_9STAP</name>
<keyword evidence="2" id="KW-0175">Coiled coil</keyword>
<feature type="coiled-coil region" evidence="2">
    <location>
        <begin position="68"/>
        <end position="130"/>
    </location>
</feature>
<gene>
    <name evidence="5" type="ORF">KYI10_07580</name>
</gene>
<feature type="region of interest" description="Disordered" evidence="3">
    <location>
        <begin position="942"/>
        <end position="970"/>
    </location>
</feature>
<dbReference type="PANTHER" id="PTHR37813">
    <property type="entry name" value="FELS-2 PROPHAGE PROTEIN"/>
    <property type="match status" value="1"/>
</dbReference>
<dbReference type="SMART" id="SM00257">
    <property type="entry name" value="LysM"/>
    <property type="match status" value="2"/>
</dbReference>
<dbReference type="InterPro" id="IPR016047">
    <property type="entry name" value="M23ase_b-sheet_dom"/>
</dbReference>
<dbReference type="Pfam" id="PF01551">
    <property type="entry name" value="Peptidase_M23"/>
    <property type="match status" value="1"/>
</dbReference>
<dbReference type="PANTHER" id="PTHR37813:SF1">
    <property type="entry name" value="FELS-2 PROPHAGE PROTEIN"/>
    <property type="match status" value="1"/>
</dbReference>
<evidence type="ECO:0000313" key="5">
    <source>
        <dbReference type="EMBL" id="QYA32246.1"/>
    </source>
</evidence>
<evidence type="ECO:0000256" key="3">
    <source>
        <dbReference type="SAM" id="MobiDB-lite"/>
    </source>
</evidence>
<protein>
    <submittedName>
        <fullName evidence="5">Phage tail tape measure protein</fullName>
    </submittedName>
</protein>
<feature type="coiled-coil region" evidence="2">
    <location>
        <begin position="2072"/>
        <end position="2121"/>
    </location>
</feature>
<feature type="domain" description="LysM" evidence="4">
    <location>
        <begin position="1610"/>
        <end position="1653"/>
    </location>
</feature>
<dbReference type="CDD" id="cd13402">
    <property type="entry name" value="LT_TF-like"/>
    <property type="match status" value="1"/>
</dbReference>
<dbReference type="PROSITE" id="PS51782">
    <property type="entry name" value="LYSM"/>
    <property type="match status" value="2"/>
</dbReference>
<keyword evidence="1" id="KW-1188">Viral release from host cell</keyword>
<reference evidence="5" key="1">
    <citation type="submission" date="2021-07" db="EMBL/GenBank/DDBJ databases">
        <title>Prevalence and characterization of methicillin-resistant Macrococcus spp. in food producing animals and meat in Switzerland in 2019.</title>
        <authorList>
            <person name="Keller J.E."/>
            <person name="Schwendener S."/>
            <person name="Neuenschwander J."/>
            <person name="Overesch G."/>
            <person name="Perreten V."/>
        </authorList>
    </citation>
    <scope>NUCLEOTIDE SEQUENCE</scope>
    <source>
        <strain evidence="5">19Msa1099</strain>
    </source>
</reference>
<dbReference type="CDD" id="cd12797">
    <property type="entry name" value="M23_peptidase"/>
    <property type="match status" value="1"/>
</dbReference>
<dbReference type="InterPro" id="IPR010090">
    <property type="entry name" value="Phage_tape_meas"/>
</dbReference>
<evidence type="ECO:0000256" key="1">
    <source>
        <dbReference type="ARBA" id="ARBA00022612"/>
    </source>
</evidence>
<evidence type="ECO:0000259" key="4">
    <source>
        <dbReference type="PROSITE" id="PS51782"/>
    </source>
</evidence>
<feature type="domain" description="LysM" evidence="4">
    <location>
        <begin position="1998"/>
        <end position="2041"/>
    </location>
</feature>
<proteinExistence type="predicted"/>
<accession>A0AAT9P4W0</accession>
<organism evidence="5">
    <name type="scientific">Macrococcus psychrotolerans</name>
    <dbReference type="NCBI Taxonomy" id="3039389"/>
    <lineage>
        <taxon>Bacteria</taxon>
        <taxon>Bacillati</taxon>
        <taxon>Bacillota</taxon>
        <taxon>Bacilli</taxon>
        <taxon>Bacillales</taxon>
        <taxon>Staphylococcaceae</taxon>
        <taxon>Macrococcus</taxon>
    </lineage>
</organism>
<feature type="coiled-coil region" evidence="2">
    <location>
        <begin position="1769"/>
        <end position="1820"/>
    </location>
</feature>
<sequence length="2163" mass="234336">MSVIGEPIGKSVVEVGLDDSKLVKGLSNLNAQMRLADNTWKQSLSTFKQSDRSIEKLSVSVKGMSDKLKAQSQIVEAHKQKVAKLTSEYGETHTKVIKANAELKKQEATFGNLKRSISEVTSEIEQLKKAEQINSSPWGKRSQELQLYSDRLSAVGDKMTSIGQNMSMTVTAPIAAGFGAAVKTSMDFEAQMDRVGAISDTTGSKFNNMTKLAMELGASTTKSASEVAKGMEEMAAKGYNANQIMQAMPGIISAAEASGSDMAQTAEVMASAMNAFGIEAGKSGHVADVLAQTANQSAADITDMQYALKYAAAPAHSLGMSLEETSASIGMMVDAGLKGEQAGTTLRGALLGLLDPSEQNSKTMDKMGIAITDNEGNFVGMSKLIGNLQESMEGMTDTQKAATLSQLVGKEAVSGMLVMMQKSPEQIDKMTNALEQSDGASKKAADAMMDNLKGAVEEMKGAFETLGIQVGQDLTPMIKGLADGLQRAATNFSEMPSWARKTAVGIGLVAGATGPVILGLGIVAKSASTAASGLSRLTGTFAKNTVAAEVNAAANLAAGASIEKQGGKLGKVTGLFTNLSKGATGAAGSVGLLGRAGSIASKGIGLFASGPVGIAIGVVATLGTTFKFAYDHIGWFHDGVENTKKLLDEVASTTDFGWVGDLGNGIKDAGKWLADSTGKLARFGFEISPIGMISKNTFKVVDESVKKATDTVDIYGKGVSKSTKKVLQEYTDLSMKASKKLEDLKINHKTIGDQQYKEVVSIYSKINDDVTKKLGERHKRETDGLRKLLVDTKGISNQEKQRIVIEAQSGNAAEVKAAKTINKQIMDIYKKAKTEKRALTRTEENKIANLQKQMDQKVVASLSNSEKEQRIILGRLKSNKKTLSIQAASEVIKASAKERDESIKNARKKRDKTIDEAIYQRDITKNISKEQADKIIKDAERQYSGSKKNAEKQHKSVVDEAKKQNKGVRTEIDSQTGRVLTQWEKTKKNVSLSASFLTSYVNKQFKKSYENTSKWMSETKNSIGKKWSEIKTNVSNFAEDTKKAAVDKFESMYDGATKWVSNIGKFITDSKKGITDKASSMGKSVANGAIGGLNGMIDGINSISSKIMDKNLLSKIPKLSTGTVKDGAIAKPTLAVVGDRGPGNGPGGFKREIIHRANGDMELTPATDTLVHLNKGDKVYNGTQTHSLMQKGLIPRFSIGTAIKSGWENTMEFGSTVKESVVDASKMVGKIAGDVFEYIENPSKLVDIVLGKLGSVFDNVGGITGDLGKSAFTSIKNSLVSKVKEWLEEFSGGDVDGSEILNWPKTTPYSPNSPVPGYPASFNGGRHYGIDLGIPSGTTIHAPTSGTVSQQYNYGGGIVARLISGKIAQYFLHLSKVLKKGPVKQGDAIAKSGNSGAWTTGDHLHYQVENPASSELTNRNTMDPVAFLKSKVSSGKDTASKSWASEIRRAASQMKVKITDGDVRNISAQINRESSGNQNIVQSSSVWDKNTASGNPAQGLLQYIPQTFRAYAVPGHTNIRSGYDQLLAFFNNSNWKSDNPGGRSGWSPSGVKRFANGGFVKDESYIAGEEYEEAIIPMDPKRRNRANQLLAEANYKVNGPIKLSKGTSNKTHRVKWGDTLWDISRKNGTTVKALQLLNGIKNHLIYPGQIIKLTGSITNLSNNVSKQTKAQTKSKVSTSYISRAQALYNTGRFILNRGKSSNKVTGKDDVNLGTLIMNNTKNLGSLSLEAAQKNIDTIVKKINSMITSSTGKISSLNNKISKSTNKKTIANARNDIQSYKAQIASLKKLKQNEVLKTNYLKNLIKEKSSLTAKLNQRTEEGKALQEEKTNYRSSIASNLQNYAGFGVAKGHTSRDFVSFMKYRLSKMKEYASNVRKLKSMGLDPILLRELLAGGIENSMPRVSALVKGGKGYIGQINTLQKSINTEVNKISSEQANFGYNSDVNANNKQIQTLKNQQKKIDKKKVVYLNERKRITKSNVKANPKKPIGNTSRTVTTMRTHNIKWGDTLGHIAQRYGTTVNELKKANNLKSDMIYAGRTLKVPTKKVVQLPKTQTALDKSTKYIMDTAKRYQLVNNSSKLNNLQKQLNKIKSDKDKKNDVVITKLEKTLRDLTKKYDKQDDVVKLLQQLVNKNPDILLNGVKLTKEMDKLLATNSKINARRKAR</sequence>
<dbReference type="InterPro" id="IPR018392">
    <property type="entry name" value="LysM"/>
</dbReference>
<feature type="compositionally biased region" description="Basic and acidic residues" evidence="3">
    <location>
        <begin position="948"/>
        <end position="970"/>
    </location>
</feature>
<evidence type="ECO:0000256" key="2">
    <source>
        <dbReference type="SAM" id="Coils"/>
    </source>
</evidence>
<dbReference type="Pfam" id="PF01476">
    <property type="entry name" value="LysM"/>
    <property type="match status" value="2"/>
</dbReference>
<dbReference type="EMBL" id="CP079955">
    <property type="protein sequence ID" value="QYA32246.1"/>
    <property type="molecule type" value="Genomic_DNA"/>
</dbReference>
<dbReference type="NCBIfam" id="TIGR01760">
    <property type="entry name" value="tape_meas_TP901"/>
    <property type="match status" value="1"/>
</dbReference>